<evidence type="ECO:0000313" key="2">
    <source>
        <dbReference type="Proteomes" id="UP001205843"/>
    </source>
</evidence>
<dbReference type="EMBL" id="JALJXV010000003">
    <property type="protein sequence ID" value="MCP1674430.1"/>
    <property type="molecule type" value="Genomic_DNA"/>
</dbReference>
<organism evidence="1 2">
    <name type="scientific">Natronocella acetinitrilica</name>
    <dbReference type="NCBI Taxonomy" id="414046"/>
    <lineage>
        <taxon>Bacteria</taxon>
        <taxon>Pseudomonadati</taxon>
        <taxon>Pseudomonadota</taxon>
        <taxon>Gammaproteobacteria</taxon>
        <taxon>Chromatiales</taxon>
        <taxon>Ectothiorhodospiraceae</taxon>
        <taxon>Natronocella</taxon>
    </lineage>
</organism>
<sequence length="120" mass="12922">MTVTVQQLLENAAFADGICYYTAEHLPALRAHALVFPAEWTEAARGVLAHFRGLRVECGLCGESVRERVLAEEGLACFLIPASQPAPGGDHQARPREAFNALADCIEACERGVTNARKSA</sequence>
<name>A0AAE3G2B5_9GAMM</name>
<proteinExistence type="predicted"/>
<evidence type="ECO:0000313" key="1">
    <source>
        <dbReference type="EMBL" id="MCP1674430.1"/>
    </source>
</evidence>
<reference evidence="1" key="1">
    <citation type="submission" date="2022-03" db="EMBL/GenBank/DDBJ databases">
        <title>Genomic Encyclopedia of Type Strains, Phase III (KMG-III): the genomes of soil and plant-associated and newly described type strains.</title>
        <authorList>
            <person name="Whitman W."/>
        </authorList>
    </citation>
    <scope>NUCLEOTIDE SEQUENCE</scope>
    <source>
        <strain evidence="1">ANL 6-2</strain>
    </source>
</reference>
<accession>A0AAE3G2B5</accession>
<comment type="caution">
    <text evidence="1">The sequence shown here is derived from an EMBL/GenBank/DDBJ whole genome shotgun (WGS) entry which is preliminary data.</text>
</comment>
<dbReference type="Proteomes" id="UP001205843">
    <property type="component" value="Unassembled WGS sequence"/>
</dbReference>
<dbReference type="RefSeq" id="WP_253476408.1">
    <property type="nucleotide sequence ID" value="NZ_JALJXV010000003.1"/>
</dbReference>
<protein>
    <submittedName>
        <fullName evidence="1">Uncharacterized protein</fullName>
    </submittedName>
</protein>
<keyword evidence="2" id="KW-1185">Reference proteome</keyword>
<gene>
    <name evidence="1" type="ORF">J2T57_001532</name>
</gene>
<dbReference type="AlphaFoldDB" id="A0AAE3G2B5"/>